<dbReference type="CDD" id="cd07023">
    <property type="entry name" value="S49_Sppa_N_C"/>
    <property type="match status" value="1"/>
</dbReference>
<sequence length="621" mass="68011">MIAKLFKGLWAGINFSRRLVLNFLFVLLVILFIVSITSDDNEINVADTSVLRLNLNGPIVEEKVYVDPIESAINDATQSNDEPAEILLDDIINVIDQATEDKRISVILLDLQKMPSAHLNKLKQITLALERFKASGKKVIASGYYYSQAQYYIAAHADEISMHPYGGVEIQGFGMYPLYFKDALEKLGITQHIFRVGTFKSAVEPFIRNDMSDAAKEANNVWLGALWKEYKQDVAAVRPFDEANFDETMDVFLAKMQAVNGDSGKYALEHQWVDSLKTNQQVRQQLITLVGTEETGKTFNQVSFKEYLSLVKSPIEFDNPMTEKVAVVVARGTISDGERKAGEIGGDSTAALLRKARLDDKVKAVVLRIDSGGGSMFASEVIRAEVLALKAAGKPVVASMSSVAASGGYWIASAANEIWAAPSTITGSIGVFGNFMTFENTMAKLGVYSDGVATTEMAGLSIARPLNEKMAQVIQLSVEDAYQRFLEVVGEARNMTPEQVDSIAQGRVWIASQAQELGLVDKLGNKQDAIKAAAELAKLDFYEVKTIKQSLSAEEKLMQDIFGNASIRSLIGSQSTLQNALSNQASINGLVKQLTTEVEGLKDYNDPQGIYARCLVCNISQ</sequence>
<evidence type="ECO:0000256" key="6">
    <source>
        <dbReference type="ARBA" id="ARBA00023136"/>
    </source>
</evidence>
<evidence type="ECO:0000313" key="9">
    <source>
        <dbReference type="EMBL" id="TVU86528.1"/>
    </source>
</evidence>
<keyword evidence="4" id="KW-0378">Hydrolase</keyword>
<name>A0ABY3FJH1_9GAMM</name>
<dbReference type="EMBL" id="VNFF01000001">
    <property type="protein sequence ID" value="TVU86528.1"/>
    <property type="molecule type" value="Genomic_DNA"/>
</dbReference>
<evidence type="ECO:0000256" key="7">
    <source>
        <dbReference type="SAM" id="Phobius"/>
    </source>
</evidence>
<evidence type="ECO:0000256" key="1">
    <source>
        <dbReference type="ARBA" id="ARBA00004370"/>
    </source>
</evidence>
<proteinExistence type="inferred from homology"/>
<feature type="domain" description="Peptidase S49" evidence="8">
    <location>
        <begin position="132"/>
        <end position="289"/>
    </location>
</feature>
<keyword evidence="7" id="KW-0812">Transmembrane</keyword>
<dbReference type="RefSeq" id="WP_145233189.1">
    <property type="nucleotide sequence ID" value="NZ_VNFF01000001.1"/>
</dbReference>
<dbReference type="CDD" id="cd07018">
    <property type="entry name" value="S49_SppA_67K_type"/>
    <property type="match status" value="1"/>
</dbReference>
<reference evidence="9 10" key="1">
    <citation type="submission" date="2019-07" db="EMBL/GenBank/DDBJ databases">
        <title>Diversity of Bacteria from Kongsfjorden, Arctic.</title>
        <authorList>
            <person name="Yu Y."/>
        </authorList>
    </citation>
    <scope>NUCLEOTIDE SEQUENCE [LARGE SCALE GENOMIC DNA]</scope>
    <source>
        <strain evidence="9 10">SM1927</strain>
    </source>
</reference>
<keyword evidence="3" id="KW-0645">Protease</keyword>
<evidence type="ECO:0000259" key="8">
    <source>
        <dbReference type="Pfam" id="PF01343"/>
    </source>
</evidence>
<dbReference type="Gene3D" id="3.90.226.10">
    <property type="entry name" value="2-enoyl-CoA Hydratase, Chain A, domain 1"/>
    <property type="match status" value="4"/>
</dbReference>
<gene>
    <name evidence="9" type="primary">sppA</name>
    <name evidence="9" type="ORF">FQP85_00980</name>
</gene>
<dbReference type="Pfam" id="PF01343">
    <property type="entry name" value="Peptidase_S49"/>
    <property type="match status" value="2"/>
</dbReference>
<dbReference type="InterPro" id="IPR004634">
    <property type="entry name" value="Pept_S49_pIV"/>
</dbReference>
<keyword evidence="7" id="KW-1133">Transmembrane helix</keyword>
<comment type="subcellular location">
    <subcellularLocation>
        <location evidence="1">Membrane</location>
    </subcellularLocation>
</comment>
<evidence type="ECO:0000256" key="2">
    <source>
        <dbReference type="ARBA" id="ARBA00008683"/>
    </source>
</evidence>
<evidence type="ECO:0000313" key="10">
    <source>
        <dbReference type="Proteomes" id="UP000317938"/>
    </source>
</evidence>
<keyword evidence="5" id="KW-0720">Serine protease</keyword>
<dbReference type="InterPro" id="IPR002142">
    <property type="entry name" value="Peptidase_S49"/>
</dbReference>
<dbReference type="InterPro" id="IPR029045">
    <property type="entry name" value="ClpP/crotonase-like_dom_sf"/>
</dbReference>
<dbReference type="InterPro" id="IPR047272">
    <property type="entry name" value="S49_SppA_C"/>
</dbReference>
<dbReference type="NCBIfam" id="TIGR00705">
    <property type="entry name" value="SppA_67K"/>
    <property type="match status" value="1"/>
</dbReference>
<feature type="domain" description="Peptidase S49" evidence="8">
    <location>
        <begin position="389"/>
        <end position="539"/>
    </location>
</feature>
<evidence type="ECO:0000256" key="4">
    <source>
        <dbReference type="ARBA" id="ARBA00022801"/>
    </source>
</evidence>
<comment type="similarity">
    <text evidence="2">Belongs to the peptidase S49 family.</text>
</comment>
<keyword evidence="6 7" id="KW-0472">Membrane</keyword>
<dbReference type="PANTHER" id="PTHR33209">
    <property type="entry name" value="PROTEASE 4"/>
    <property type="match status" value="1"/>
</dbReference>
<accession>A0ABY3FJH1</accession>
<dbReference type="InterPro" id="IPR047217">
    <property type="entry name" value="S49_SppA_67K_type_N"/>
</dbReference>
<dbReference type="PIRSF" id="PIRSF001217">
    <property type="entry name" value="Protease_4_SppA"/>
    <property type="match status" value="1"/>
</dbReference>
<dbReference type="Proteomes" id="UP000317938">
    <property type="component" value="Unassembled WGS sequence"/>
</dbReference>
<evidence type="ECO:0000256" key="5">
    <source>
        <dbReference type="ARBA" id="ARBA00022825"/>
    </source>
</evidence>
<comment type="caution">
    <text evidence="9">The sequence shown here is derived from an EMBL/GenBank/DDBJ whole genome shotgun (WGS) entry which is preliminary data.</text>
</comment>
<protein>
    <submittedName>
        <fullName evidence="9">Signal peptide peptidase SppA</fullName>
    </submittedName>
</protein>
<dbReference type="NCBIfam" id="TIGR00706">
    <property type="entry name" value="SppA_dom"/>
    <property type="match status" value="1"/>
</dbReference>
<keyword evidence="10" id="KW-1185">Reference proteome</keyword>
<feature type="transmembrane region" description="Helical" evidence="7">
    <location>
        <begin position="20"/>
        <end position="38"/>
    </location>
</feature>
<organism evidence="9 10">
    <name type="scientific">Pseudoalteromonas neustonica</name>
    <dbReference type="NCBI Taxonomy" id="1840331"/>
    <lineage>
        <taxon>Bacteria</taxon>
        <taxon>Pseudomonadati</taxon>
        <taxon>Pseudomonadota</taxon>
        <taxon>Gammaproteobacteria</taxon>
        <taxon>Alteromonadales</taxon>
        <taxon>Pseudoalteromonadaceae</taxon>
        <taxon>Pseudoalteromonas</taxon>
    </lineage>
</organism>
<dbReference type="SUPFAM" id="SSF52096">
    <property type="entry name" value="ClpP/crotonase"/>
    <property type="match status" value="2"/>
</dbReference>
<dbReference type="InterPro" id="IPR004635">
    <property type="entry name" value="Pept_S49_SppA"/>
</dbReference>
<dbReference type="PANTHER" id="PTHR33209:SF1">
    <property type="entry name" value="PEPTIDASE S49 DOMAIN-CONTAINING PROTEIN"/>
    <property type="match status" value="1"/>
</dbReference>
<evidence type="ECO:0000256" key="3">
    <source>
        <dbReference type="ARBA" id="ARBA00022670"/>
    </source>
</evidence>